<evidence type="ECO:0000313" key="2">
    <source>
        <dbReference type="Proteomes" id="UP000185713"/>
    </source>
</evidence>
<gene>
    <name evidence="1" type="ORF">MPF_2093</name>
</gene>
<reference evidence="1 2" key="1">
    <citation type="submission" date="2014-12" db="EMBL/GenBank/DDBJ databases">
        <title>The genome sequence of Methanohalophilus portucalensis strain FDF1.</title>
        <authorList>
            <person name="Lai M.-C."/>
            <person name="Lai S.-J."/>
        </authorList>
    </citation>
    <scope>NUCLEOTIDE SEQUENCE [LARGE SCALE GENOMIC DNA]</scope>
    <source>
        <strain evidence="1 2">FDF-1</strain>
    </source>
</reference>
<name>A0A1L9C1R0_9EURY</name>
<protein>
    <submittedName>
        <fullName evidence="1">Uncharacterized protein</fullName>
    </submittedName>
</protein>
<dbReference type="AlphaFoldDB" id="A0A1L9C1R0"/>
<comment type="caution">
    <text evidence="1">The sequence shown here is derived from an EMBL/GenBank/DDBJ whole genome shotgun (WGS) entry which is preliminary data.</text>
</comment>
<accession>A0A1L9C1R0</accession>
<dbReference type="EMBL" id="JWTK01000010">
    <property type="protein sequence ID" value="OJH48401.1"/>
    <property type="molecule type" value="Genomic_DNA"/>
</dbReference>
<evidence type="ECO:0000313" key="1">
    <source>
        <dbReference type="EMBL" id="OJH48401.1"/>
    </source>
</evidence>
<dbReference type="Proteomes" id="UP000185713">
    <property type="component" value="Unassembled WGS sequence"/>
</dbReference>
<sequence>MGTGVTLPLWPLSSTYMRWMKAKARIRTGMESLCRRLRSRSATLAHWACAKRDSMTQPS</sequence>
<proteinExistence type="predicted"/>
<organism evidence="1 2">
    <name type="scientific">Methanohalophilus portucalensis FDF-1</name>
    <dbReference type="NCBI Taxonomy" id="523843"/>
    <lineage>
        <taxon>Archaea</taxon>
        <taxon>Methanobacteriati</taxon>
        <taxon>Methanobacteriota</taxon>
        <taxon>Stenosarchaea group</taxon>
        <taxon>Methanomicrobia</taxon>
        <taxon>Methanosarcinales</taxon>
        <taxon>Methanosarcinaceae</taxon>
        <taxon>Methanohalophilus</taxon>
    </lineage>
</organism>